<organism evidence="1">
    <name type="scientific">marine sediment metagenome</name>
    <dbReference type="NCBI Taxonomy" id="412755"/>
    <lineage>
        <taxon>unclassified sequences</taxon>
        <taxon>metagenomes</taxon>
        <taxon>ecological metagenomes</taxon>
    </lineage>
</organism>
<sequence length="288" mass="31675">SASRITKQYIFANRFYEQSRDEVLVSHLWNEAMVKAIILQVATGPLFGYDRTYAKPSDALRIVSVDDDIGSDVLLNQQGVHAWEVEADNILSNAGESPPAYATSTEYLDGQFVSVTPTPWTTGTAFIVQQYVKSGTTIYEVLVAHTSDTVSNDVASGNLISRGTGSTVTYEVASTYTSSSVTTDITDGNITATGDKVDARIIYISYVKKLEDTTKFSPKLKWAIAMKLAIKIVTPLHNDPKAKADLIEEFEALTMPKARSVDAMQGTPRPVFNSEWLRSRSAGVRTWR</sequence>
<accession>A0A0F9HQN9</accession>
<feature type="non-terminal residue" evidence="1">
    <location>
        <position position="1"/>
    </location>
</feature>
<name>A0A0F9HQN9_9ZZZZ</name>
<comment type="caution">
    <text evidence="1">The sequence shown here is derived from an EMBL/GenBank/DDBJ whole genome shotgun (WGS) entry which is preliminary data.</text>
</comment>
<protein>
    <submittedName>
        <fullName evidence="1">Uncharacterized protein</fullName>
    </submittedName>
</protein>
<dbReference type="AlphaFoldDB" id="A0A0F9HQN9"/>
<gene>
    <name evidence="1" type="ORF">LCGC14_1969390</name>
</gene>
<reference evidence="1" key="1">
    <citation type="journal article" date="2015" name="Nature">
        <title>Complex archaea that bridge the gap between prokaryotes and eukaryotes.</title>
        <authorList>
            <person name="Spang A."/>
            <person name="Saw J.H."/>
            <person name="Jorgensen S.L."/>
            <person name="Zaremba-Niedzwiedzka K."/>
            <person name="Martijn J."/>
            <person name="Lind A.E."/>
            <person name="van Eijk R."/>
            <person name="Schleper C."/>
            <person name="Guy L."/>
            <person name="Ettema T.J."/>
        </authorList>
    </citation>
    <scope>NUCLEOTIDE SEQUENCE</scope>
</reference>
<dbReference type="EMBL" id="LAZR01021831">
    <property type="protein sequence ID" value="KKL83975.1"/>
    <property type="molecule type" value="Genomic_DNA"/>
</dbReference>
<proteinExistence type="predicted"/>
<evidence type="ECO:0000313" key="1">
    <source>
        <dbReference type="EMBL" id="KKL83975.1"/>
    </source>
</evidence>